<evidence type="ECO:0000313" key="4">
    <source>
        <dbReference type="Proteomes" id="UP000701801"/>
    </source>
</evidence>
<feature type="compositionally biased region" description="Polar residues" evidence="2">
    <location>
        <begin position="1"/>
        <end position="18"/>
    </location>
</feature>
<evidence type="ECO:0000256" key="2">
    <source>
        <dbReference type="SAM" id="MobiDB-lite"/>
    </source>
</evidence>
<gene>
    <name evidence="3" type="ORF">HYALB_00000258</name>
</gene>
<keyword evidence="1" id="KW-0175">Coiled coil</keyword>
<reference evidence="3" key="1">
    <citation type="submission" date="2021-07" db="EMBL/GenBank/DDBJ databases">
        <authorList>
            <person name="Durling M."/>
        </authorList>
    </citation>
    <scope>NUCLEOTIDE SEQUENCE</scope>
</reference>
<sequence length="295" mass="33763">MPSTMSYNLGITRQLSSQFSSPTSPRFARSPSPSPTTNPTSLASPHDDVTEDNKSILIERLNDIVQRLNQDSSVDDDTVTKIHRDVDYIERLIKTGASRSRRPSVIGLGIDDMIDGRDYTNREAVWEPAPSIELKNPKRRERAKRGDDMSSSIAQKVAHEAEGLAIQLSNSVSELQKRKEESDRIHDILLSRLENSKERIMFLEYRISEMEEDFDANQSELQFLRIQQKAIEVQYPKEVEDEDLTQSIQNWKIDWEEVDRKSKARRKKFCMKVTRPEEETASVAETSAVSVYTGV</sequence>
<name>A0A9N9Q485_9HELO</name>
<feature type="compositionally biased region" description="Low complexity" evidence="2">
    <location>
        <begin position="19"/>
        <end position="44"/>
    </location>
</feature>
<comment type="caution">
    <text evidence="3">The sequence shown here is derived from an EMBL/GenBank/DDBJ whole genome shotgun (WGS) entry which is preliminary data.</text>
</comment>
<dbReference type="AlphaFoldDB" id="A0A9N9Q485"/>
<dbReference type="EMBL" id="CAJVRM010000296">
    <property type="protein sequence ID" value="CAG8979125.1"/>
    <property type="molecule type" value="Genomic_DNA"/>
</dbReference>
<protein>
    <submittedName>
        <fullName evidence="3">Uncharacterized protein</fullName>
    </submittedName>
</protein>
<organism evidence="3 4">
    <name type="scientific">Hymenoscyphus albidus</name>
    <dbReference type="NCBI Taxonomy" id="595503"/>
    <lineage>
        <taxon>Eukaryota</taxon>
        <taxon>Fungi</taxon>
        <taxon>Dikarya</taxon>
        <taxon>Ascomycota</taxon>
        <taxon>Pezizomycotina</taxon>
        <taxon>Leotiomycetes</taxon>
        <taxon>Helotiales</taxon>
        <taxon>Helotiaceae</taxon>
        <taxon>Hymenoscyphus</taxon>
    </lineage>
</organism>
<dbReference type="Proteomes" id="UP000701801">
    <property type="component" value="Unassembled WGS sequence"/>
</dbReference>
<feature type="coiled-coil region" evidence="1">
    <location>
        <begin position="193"/>
        <end position="227"/>
    </location>
</feature>
<proteinExistence type="predicted"/>
<evidence type="ECO:0000313" key="3">
    <source>
        <dbReference type="EMBL" id="CAG8979125.1"/>
    </source>
</evidence>
<accession>A0A9N9Q485</accession>
<dbReference type="OrthoDB" id="4448936at2759"/>
<evidence type="ECO:0000256" key="1">
    <source>
        <dbReference type="SAM" id="Coils"/>
    </source>
</evidence>
<keyword evidence="4" id="KW-1185">Reference proteome</keyword>
<feature type="region of interest" description="Disordered" evidence="2">
    <location>
        <begin position="1"/>
        <end position="51"/>
    </location>
</feature>